<accession>A0ABC8T852</accession>
<evidence type="ECO:0000313" key="7">
    <source>
        <dbReference type="EMBL" id="CAK9165311.1"/>
    </source>
</evidence>
<dbReference type="InterPro" id="IPR049452">
    <property type="entry name" value="Anoctamin_TM"/>
</dbReference>
<feature type="transmembrane region" description="Helical" evidence="5">
    <location>
        <begin position="323"/>
        <end position="344"/>
    </location>
</feature>
<evidence type="ECO:0000256" key="4">
    <source>
        <dbReference type="ARBA" id="ARBA00023136"/>
    </source>
</evidence>
<dbReference type="EMBL" id="CAUOFW020004369">
    <property type="protein sequence ID" value="CAK9165311.1"/>
    <property type="molecule type" value="Genomic_DNA"/>
</dbReference>
<sequence>MNGHGGEEQTAFEIGFVVPKKAVEQEDEKYDCVEVLVDEFRKAGLIVDRVVGLNDEFIKLAAPLETLGKAAAELQLKKRTHIGVDLQFEWDGAEAFVRQPDGSLFSWCERFHSYQRIINGIVNKSKFVVTLKSNSKEVRWEPKEPLLRKLQSDGIVKEVFPLHDETKRKQLLRSWALKWRDFTNQPIDEICSYFGMKIATYFDFLGMYTRWMLFPAAFGLTLQLVDFRSMQFLVLPVFFISVISWAVLFLQFWKRQNSVLLARWQINYPVETEPGYKFLEMEWRSFQSPVELMRRWGMEKSKEKEVFQREEWFGHLMRFRNDAIVILSIICLQLPFELAYAHLYEAIRSGFMKFGLTAAYLFTIQYFTKIGGKISVKLVKYENNRSTEYRADSLVYKVFGLYFMQSYIGLFYHALLHRNFTTLRQVLIQRLIVSEVLENLMENSVPYLKYSYKKYKAVRKKRKDEKGSSAGKIQSMSRVEKEYLKPAYSASIGKELEDGLFDDFLELALQFGMIMMFACAFPLAFVFAALNNITEIRTDALKLLAMLKRPIPRAAATIGAWLNIFQFLIVMSICTNCLLLVCLYDEEGEWKISPGLAAILIMEHVLLLIKFGFSHMVPEEPAWVKAKRMRNATQAQDMCSKQLLRSISGG</sequence>
<dbReference type="AlphaFoldDB" id="A0ABC8T852"/>
<feature type="transmembrane region" description="Helical" evidence="5">
    <location>
        <begin position="350"/>
        <end position="368"/>
    </location>
</feature>
<comment type="subcellular location">
    <subcellularLocation>
        <location evidence="1">Membrane</location>
        <topology evidence="1">Multi-pass membrane protein</topology>
    </subcellularLocation>
</comment>
<evidence type="ECO:0000256" key="5">
    <source>
        <dbReference type="SAM" id="Phobius"/>
    </source>
</evidence>
<dbReference type="PANTHER" id="PTHR12308">
    <property type="entry name" value="ANOCTAMIN"/>
    <property type="match status" value="1"/>
</dbReference>
<organism evidence="7 8">
    <name type="scientific">Ilex paraguariensis</name>
    <name type="common">yerba mate</name>
    <dbReference type="NCBI Taxonomy" id="185542"/>
    <lineage>
        <taxon>Eukaryota</taxon>
        <taxon>Viridiplantae</taxon>
        <taxon>Streptophyta</taxon>
        <taxon>Embryophyta</taxon>
        <taxon>Tracheophyta</taxon>
        <taxon>Spermatophyta</taxon>
        <taxon>Magnoliopsida</taxon>
        <taxon>eudicotyledons</taxon>
        <taxon>Gunneridae</taxon>
        <taxon>Pentapetalae</taxon>
        <taxon>asterids</taxon>
        <taxon>campanulids</taxon>
        <taxon>Aquifoliales</taxon>
        <taxon>Aquifoliaceae</taxon>
        <taxon>Ilex</taxon>
    </lineage>
</organism>
<evidence type="ECO:0000313" key="8">
    <source>
        <dbReference type="Proteomes" id="UP001642360"/>
    </source>
</evidence>
<keyword evidence="8" id="KW-1185">Reference proteome</keyword>
<feature type="transmembrane region" description="Helical" evidence="5">
    <location>
        <begin position="507"/>
        <end position="533"/>
    </location>
</feature>
<keyword evidence="4 5" id="KW-0472">Membrane</keyword>
<feature type="transmembrane region" description="Helical" evidence="5">
    <location>
        <begin position="231"/>
        <end position="253"/>
    </location>
</feature>
<keyword evidence="3 5" id="KW-1133">Transmembrane helix</keyword>
<feature type="transmembrane region" description="Helical" evidence="5">
    <location>
        <begin position="394"/>
        <end position="415"/>
    </location>
</feature>
<feature type="domain" description="Anoctamin transmembrane" evidence="6">
    <location>
        <begin position="190"/>
        <end position="630"/>
    </location>
</feature>
<evidence type="ECO:0000256" key="2">
    <source>
        <dbReference type="ARBA" id="ARBA00022692"/>
    </source>
</evidence>
<dbReference type="PANTHER" id="PTHR12308:SF73">
    <property type="entry name" value="ANOCTAMIN"/>
    <property type="match status" value="1"/>
</dbReference>
<comment type="caution">
    <text evidence="7">The sequence shown here is derived from an EMBL/GenBank/DDBJ whole genome shotgun (WGS) entry which is preliminary data.</text>
</comment>
<dbReference type="Proteomes" id="UP001642360">
    <property type="component" value="Unassembled WGS sequence"/>
</dbReference>
<feature type="transmembrane region" description="Helical" evidence="5">
    <location>
        <begin position="593"/>
        <end position="613"/>
    </location>
</feature>
<dbReference type="Pfam" id="PF04547">
    <property type="entry name" value="Anoctamin"/>
    <property type="match status" value="1"/>
</dbReference>
<dbReference type="GO" id="GO:0016020">
    <property type="term" value="C:membrane"/>
    <property type="evidence" value="ECO:0007669"/>
    <property type="project" value="UniProtKB-SubCell"/>
</dbReference>
<gene>
    <name evidence="7" type="ORF">ILEXP_LOCUS34474</name>
</gene>
<protein>
    <recommendedName>
        <fullName evidence="6">Anoctamin transmembrane domain-containing protein</fullName>
    </recommendedName>
</protein>
<evidence type="ECO:0000256" key="1">
    <source>
        <dbReference type="ARBA" id="ARBA00004141"/>
    </source>
</evidence>
<reference evidence="7 8" key="1">
    <citation type="submission" date="2024-02" db="EMBL/GenBank/DDBJ databases">
        <authorList>
            <person name="Vignale AGUSTIN F."/>
            <person name="Sosa J E."/>
            <person name="Modenutti C."/>
        </authorList>
    </citation>
    <scope>NUCLEOTIDE SEQUENCE [LARGE SCALE GENOMIC DNA]</scope>
</reference>
<proteinExistence type="predicted"/>
<evidence type="ECO:0000259" key="6">
    <source>
        <dbReference type="Pfam" id="PF04547"/>
    </source>
</evidence>
<keyword evidence="2 5" id="KW-0812">Transmembrane</keyword>
<feature type="transmembrane region" description="Helical" evidence="5">
    <location>
        <begin position="554"/>
        <end position="581"/>
    </location>
</feature>
<dbReference type="InterPro" id="IPR007632">
    <property type="entry name" value="Anoctamin"/>
</dbReference>
<evidence type="ECO:0000256" key="3">
    <source>
        <dbReference type="ARBA" id="ARBA00022989"/>
    </source>
</evidence>
<name>A0ABC8T852_9AQUA</name>